<gene>
    <name evidence="2" type="ORF">L596_026331</name>
</gene>
<keyword evidence="3" id="KW-1185">Reference proteome</keyword>
<feature type="compositionally biased region" description="Basic and acidic residues" evidence="1">
    <location>
        <begin position="50"/>
        <end position="72"/>
    </location>
</feature>
<sequence length="72" mass="8095">MCAKVQPDRRGALRVIPLLDYSDDNIRGGGTDPSWIRSDPDPDPGSETWIRSDPKSEKNYGLERHSKRGEKA</sequence>
<reference evidence="2 3" key="2">
    <citation type="journal article" date="2019" name="G3 (Bethesda)">
        <title>Hybrid Assembly of the Genome of the Entomopathogenic Nematode Steinernema carpocapsae Identifies the X-Chromosome.</title>
        <authorList>
            <person name="Serra L."/>
            <person name="Macchietto M."/>
            <person name="Macias-Munoz A."/>
            <person name="McGill C.J."/>
            <person name="Rodriguez I.M."/>
            <person name="Rodriguez B."/>
            <person name="Murad R."/>
            <person name="Mortazavi A."/>
        </authorList>
    </citation>
    <scope>NUCLEOTIDE SEQUENCE [LARGE SCALE GENOMIC DNA]</scope>
    <source>
        <strain evidence="2 3">ALL</strain>
    </source>
</reference>
<dbReference type="AlphaFoldDB" id="A0A4U5M154"/>
<dbReference type="EMBL" id="AZBU02000010">
    <property type="protein sequence ID" value="TKR62352.1"/>
    <property type="molecule type" value="Genomic_DNA"/>
</dbReference>
<feature type="region of interest" description="Disordered" evidence="1">
    <location>
        <begin position="22"/>
        <end position="72"/>
    </location>
</feature>
<evidence type="ECO:0000256" key="1">
    <source>
        <dbReference type="SAM" id="MobiDB-lite"/>
    </source>
</evidence>
<name>A0A4U5M154_STECR</name>
<comment type="caution">
    <text evidence="2">The sequence shown here is derived from an EMBL/GenBank/DDBJ whole genome shotgun (WGS) entry which is preliminary data.</text>
</comment>
<protein>
    <submittedName>
        <fullName evidence="2">Uncharacterized protein</fullName>
    </submittedName>
</protein>
<reference evidence="2 3" key="1">
    <citation type="journal article" date="2015" name="Genome Biol.">
        <title>Comparative genomics of Steinernema reveals deeply conserved gene regulatory networks.</title>
        <authorList>
            <person name="Dillman A.R."/>
            <person name="Macchietto M."/>
            <person name="Porter C.F."/>
            <person name="Rogers A."/>
            <person name="Williams B."/>
            <person name="Antoshechkin I."/>
            <person name="Lee M.M."/>
            <person name="Goodwin Z."/>
            <person name="Lu X."/>
            <person name="Lewis E.E."/>
            <person name="Goodrich-Blair H."/>
            <person name="Stock S.P."/>
            <person name="Adams B.J."/>
            <person name="Sternberg P.W."/>
            <person name="Mortazavi A."/>
        </authorList>
    </citation>
    <scope>NUCLEOTIDE SEQUENCE [LARGE SCALE GENOMIC DNA]</scope>
    <source>
        <strain evidence="2 3">ALL</strain>
    </source>
</reference>
<organism evidence="2 3">
    <name type="scientific">Steinernema carpocapsae</name>
    <name type="common">Entomopathogenic nematode</name>
    <dbReference type="NCBI Taxonomy" id="34508"/>
    <lineage>
        <taxon>Eukaryota</taxon>
        <taxon>Metazoa</taxon>
        <taxon>Ecdysozoa</taxon>
        <taxon>Nematoda</taxon>
        <taxon>Chromadorea</taxon>
        <taxon>Rhabditida</taxon>
        <taxon>Tylenchina</taxon>
        <taxon>Panagrolaimomorpha</taxon>
        <taxon>Strongyloidoidea</taxon>
        <taxon>Steinernematidae</taxon>
        <taxon>Steinernema</taxon>
    </lineage>
</organism>
<proteinExistence type="predicted"/>
<accession>A0A4U5M154</accession>
<evidence type="ECO:0000313" key="2">
    <source>
        <dbReference type="EMBL" id="TKR62352.1"/>
    </source>
</evidence>
<dbReference type="Proteomes" id="UP000298663">
    <property type="component" value="Unassembled WGS sequence"/>
</dbReference>
<evidence type="ECO:0000313" key="3">
    <source>
        <dbReference type="Proteomes" id="UP000298663"/>
    </source>
</evidence>